<feature type="domain" description="DUF7673" evidence="1">
    <location>
        <begin position="6"/>
        <end position="89"/>
    </location>
</feature>
<organism evidence="2 3">
    <name type="scientific">Agrobacterium tumefaciens</name>
    <dbReference type="NCBI Taxonomy" id="358"/>
    <lineage>
        <taxon>Bacteria</taxon>
        <taxon>Pseudomonadati</taxon>
        <taxon>Pseudomonadota</taxon>
        <taxon>Alphaproteobacteria</taxon>
        <taxon>Hyphomicrobiales</taxon>
        <taxon>Rhizobiaceae</taxon>
        <taxon>Rhizobium/Agrobacterium group</taxon>
        <taxon>Agrobacterium</taxon>
        <taxon>Agrobacterium tumefaciens complex</taxon>
    </lineage>
</organism>
<dbReference type="InterPro" id="IPR056090">
    <property type="entry name" value="DUF7673"/>
</dbReference>
<evidence type="ECO:0000259" key="1">
    <source>
        <dbReference type="Pfam" id="PF24720"/>
    </source>
</evidence>
<comment type="caution">
    <text evidence="2">The sequence shown here is derived from an EMBL/GenBank/DDBJ whole genome shotgun (WGS) entry which is preliminary data.</text>
</comment>
<protein>
    <recommendedName>
        <fullName evidence="1">DUF7673 domain-containing protein</fullName>
    </recommendedName>
</protein>
<name>A0AA44JEA2_AGRTU</name>
<dbReference type="Pfam" id="PF24720">
    <property type="entry name" value="DUF7673"/>
    <property type="match status" value="1"/>
</dbReference>
<gene>
    <name evidence="2" type="ORF">G6M46_28480</name>
</gene>
<reference evidence="2" key="1">
    <citation type="journal article" date="2020" name="Science">
        <title>Unexpected conservation and global transmission of agrobacterial virulence plasmids.</title>
        <authorList>
            <person name="Weisberg A.J."/>
            <person name="Davis E.W. 2nd"/>
            <person name="Tabima J."/>
            <person name="Belcher M.S."/>
            <person name="Miller M."/>
            <person name="Kuo C.H."/>
            <person name="Loper J.E."/>
            <person name="Grunwald N.J."/>
            <person name="Putnam M.L."/>
            <person name="Chang J.H."/>
        </authorList>
    </citation>
    <scope>NUCLEOTIDE SEQUENCE</scope>
    <source>
        <strain evidence="2">17-1853-1a</strain>
    </source>
</reference>
<proteinExistence type="predicted"/>
<dbReference type="RefSeq" id="WP_174021592.1">
    <property type="nucleotide sequence ID" value="NZ_JAAMAW010000022.1"/>
</dbReference>
<dbReference type="Proteomes" id="UP000702952">
    <property type="component" value="Unassembled WGS sequence"/>
</dbReference>
<evidence type="ECO:0000313" key="3">
    <source>
        <dbReference type="Proteomes" id="UP000702952"/>
    </source>
</evidence>
<dbReference type="EMBL" id="JAAMAY010000043">
    <property type="protein sequence ID" value="NTC32082.1"/>
    <property type="molecule type" value="Genomic_DNA"/>
</dbReference>
<sequence length="103" mass="11456">MNSEEREAFERLLKLAQSDTGQAGRAADFVLAWWNAGSLGGFDLADLFGVDMAIRVDMATVFTYLAGRQDAVYPEEYRSQIEAIIQQWRPDAWARSHSAAQAG</sequence>
<accession>A0AA44JEA2</accession>
<evidence type="ECO:0000313" key="2">
    <source>
        <dbReference type="EMBL" id="NTC32082.1"/>
    </source>
</evidence>
<dbReference type="AlphaFoldDB" id="A0AA44JEA2"/>